<comment type="caution">
    <text evidence="1">The sequence shown here is derived from an EMBL/GenBank/DDBJ whole genome shotgun (WGS) entry which is preliminary data.</text>
</comment>
<dbReference type="Proteomes" id="UP000460435">
    <property type="component" value="Unassembled WGS sequence"/>
</dbReference>
<proteinExistence type="predicted"/>
<dbReference type="InterPro" id="IPR007061">
    <property type="entry name" value="MST-like"/>
</dbReference>
<evidence type="ECO:0000313" key="2">
    <source>
        <dbReference type="Proteomes" id="UP000460435"/>
    </source>
</evidence>
<dbReference type="SUPFAM" id="SSF109854">
    <property type="entry name" value="DinB/YfiT-like putative metalloenzymes"/>
    <property type="match status" value="1"/>
</dbReference>
<dbReference type="EMBL" id="WLZY01000004">
    <property type="protein sequence ID" value="NDL57940.1"/>
    <property type="molecule type" value="Genomic_DNA"/>
</dbReference>
<protein>
    <submittedName>
        <fullName evidence="1">DUF664 domain-containing protein</fullName>
    </submittedName>
</protein>
<sequence length="198" mass="22109">MTAGERTTSLDVKGELHRYLQQARETMLSKLEGLDEYDIRRPLTPTGTNLLGLVKHLTGVELGYLGDCVGRRSPIRLAWVDDGSIWESADMWATAEESKADLIALYQSAWQHSDQSLQELALDAPAHVPWWPEPRRETTLGALLIRVLSDTTQHAGHADIIRELIDGRAGADHDEVGDPAWWASYLARIQDAADTFRP</sequence>
<gene>
    <name evidence="1" type="ORF">F7O44_12730</name>
</gene>
<organism evidence="1 2">
    <name type="scientific">Phytoactinopolyspora mesophila</name>
    <dbReference type="NCBI Taxonomy" id="2650750"/>
    <lineage>
        <taxon>Bacteria</taxon>
        <taxon>Bacillati</taxon>
        <taxon>Actinomycetota</taxon>
        <taxon>Actinomycetes</taxon>
        <taxon>Jiangellales</taxon>
        <taxon>Jiangellaceae</taxon>
        <taxon>Phytoactinopolyspora</taxon>
    </lineage>
</organism>
<evidence type="ECO:0000313" key="1">
    <source>
        <dbReference type="EMBL" id="NDL57940.1"/>
    </source>
</evidence>
<dbReference type="AlphaFoldDB" id="A0A7K3M3Z3"/>
<keyword evidence="2" id="KW-1185">Reference proteome</keyword>
<name>A0A7K3M3Z3_9ACTN</name>
<dbReference type="Pfam" id="PF04978">
    <property type="entry name" value="MST"/>
    <property type="match status" value="1"/>
</dbReference>
<dbReference type="RefSeq" id="WP_162450647.1">
    <property type="nucleotide sequence ID" value="NZ_WLZY01000004.1"/>
</dbReference>
<accession>A0A7K3M3Z3</accession>
<dbReference type="Gene3D" id="1.20.120.450">
    <property type="entry name" value="dinb family like domain"/>
    <property type="match status" value="1"/>
</dbReference>
<reference evidence="1 2" key="1">
    <citation type="submission" date="2019-11" db="EMBL/GenBank/DDBJ databases">
        <authorList>
            <person name="Li X.-J."/>
            <person name="Feng X.-M."/>
        </authorList>
    </citation>
    <scope>NUCLEOTIDE SEQUENCE [LARGE SCALE GENOMIC DNA]</scope>
    <source>
        <strain evidence="1 2">XMNu-373</strain>
    </source>
</reference>
<dbReference type="InterPro" id="IPR034660">
    <property type="entry name" value="DinB/YfiT-like"/>
</dbReference>